<name>A0ABU0I7V2_9HYPH</name>
<gene>
    <name evidence="2" type="ORF">QO005_000605</name>
</gene>
<dbReference type="EMBL" id="JAUSWH010000001">
    <property type="protein sequence ID" value="MDQ0454290.1"/>
    <property type="molecule type" value="Genomic_DNA"/>
</dbReference>
<feature type="transmembrane region" description="Helical" evidence="1">
    <location>
        <begin position="37"/>
        <end position="54"/>
    </location>
</feature>
<evidence type="ECO:0000256" key="1">
    <source>
        <dbReference type="SAM" id="Phobius"/>
    </source>
</evidence>
<keyword evidence="1" id="KW-0472">Membrane</keyword>
<keyword evidence="1" id="KW-1133">Transmembrane helix</keyword>
<dbReference type="Pfam" id="PF19602">
    <property type="entry name" value="DUF6107"/>
    <property type="match status" value="1"/>
</dbReference>
<protein>
    <submittedName>
        <fullName evidence="2">MFS family arabinose efflux permease</fullName>
    </submittedName>
</protein>
<accession>A0ABU0I7V2</accession>
<comment type="caution">
    <text evidence="2">The sequence shown here is derived from an EMBL/GenBank/DDBJ whole genome shotgun (WGS) entry which is preliminary data.</text>
</comment>
<feature type="transmembrane region" description="Helical" evidence="1">
    <location>
        <begin position="12"/>
        <end position="30"/>
    </location>
</feature>
<keyword evidence="1" id="KW-0812">Transmembrane</keyword>
<sequence length="104" mass="11026">MSDFGSDPHLWSARMTGAVAGAAISLVYLLPRSRQEAASRFLTGVAFGMIFGGPTGQWLGQRLGLLENLSGPEIMLGGATTASLMAWWALGALSRIAGRFGRER</sequence>
<evidence type="ECO:0000313" key="2">
    <source>
        <dbReference type="EMBL" id="MDQ0454290.1"/>
    </source>
</evidence>
<dbReference type="RefSeq" id="WP_307156469.1">
    <property type="nucleotide sequence ID" value="NZ_JAUSWH010000001.1"/>
</dbReference>
<evidence type="ECO:0000313" key="3">
    <source>
        <dbReference type="Proteomes" id="UP001235269"/>
    </source>
</evidence>
<keyword evidence="3" id="KW-1185">Reference proteome</keyword>
<dbReference type="Proteomes" id="UP001235269">
    <property type="component" value="Unassembled WGS sequence"/>
</dbReference>
<organism evidence="2 3">
    <name type="scientific">Rhizobium paknamense</name>
    <dbReference type="NCBI Taxonomy" id="1206817"/>
    <lineage>
        <taxon>Bacteria</taxon>
        <taxon>Pseudomonadati</taxon>
        <taxon>Pseudomonadota</taxon>
        <taxon>Alphaproteobacteria</taxon>
        <taxon>Hyphomicrobiales</taxon>
        <taxon>Rhizobiaceae</taxon>
        <taxon>Rhizobium/Agrobacterium group</taxon>
        <taxon>Rhizobium</taxon>
    </lineage>
</organism>
<feature type="transmembrane region" description="Helical" evidence="1">
    <location>
        <begin position="74"/>
        <end position="94"/>
    </location>
</feature>
<dbReference type="InterPro" id="IPR046089">
    <property type="entry name" value="DUF6107"/>
</dbReference>
<proteinExistence type="predicted"/>
<reference evidence="2 3" key="1">
    <citation type="submission" date="2023-07" db="EMBL/GenBank/DDBJ databases">
        <title>Genomic Encyclopedia of Type Strains, Phase IV (KMG-IV): sequencing the most valuable type-strain genomes for metagenomic binning, comparative biology and taxonomic classification.</title>
        <authorList>
            <person name="Goeker M."/>
        </authorList>
    </citation>
    <scope>NUCLEOTIDE SEQUENCE [LARGE SCALE GENOMIC DNA]</scope>
    <source>
        <strain evidence="2 3">DSM 100301</strain>
    </source>
</reference>